<evidence type="ECO:0000313" key="1">
    <source>
        <dbReference type="EMBL" id="MFB2876058.1"/>
    </source>
</evidence>
<name>A0ABV4X1I1_9CYAN</name>
<comment type="caution">
    <text evidence="1">The sequence shown here is derived from an EMBL/GenBank/DDBJ whole genome shotgun (WGS) entry which is preliminary data.</text>
</comment>
<gene>
    <name evidence="1" type="ORF">ACE1CC_04120</name>
</gene>
<proteinExistence type="predicted"/>
<dbReference type="Proteomes" id="UP001576774">
    <property type="component" value="Unassembled WGS sequence"/>
</dbReference>
<accession>A0ABV4X1I1</accession>
<reference evidence="1 2" key="1">
    <citation type="submission" date="2024-09" db="EMBL/GenBank/DDBJ databases">
        <title>Floridaenema gen nov. (Aerosakkonemataceae, Aerosakkonematales ord. nov., Cyanobacteria) from benthic tropical and subtropical fresh waters, with the description of four new species.</title>
        <authorList>
            <person name="Moretto J.A."/>
            <person name="Berthold D.E."/>
            <person name="Lefler F.W."/>
            <person name="Huang I.-S."/>
            <person name="Laughinghouse H. IV."/>
        </authorList>
    </citation>
    <scope>NUCLEOTIDE SEQUENCE [LARGE SCALE GENOMIC DNA]</scope>
    <source>
        <strain evidence="1 2">BLCC-F46</strain>
    </source>
</reference>
<evidence type="ECO:0000313" key="2">
    <source>
        <dbReference type="Proteomes" id="UP001576774"/>
    </source>
</evidence>
<organism evidence="1 2">
    <name type="scientific">Floridaenema aerugineum BLCC-F46</name>
    <dbReference type="NCBI Taxonomy" id="3153654"/>
    <lineage>
        <taxon>Bacteria</taxon>
        <taxon>Bacillati</taxon>
        <taxon>Cyanobacteriota</taxon>
        <taxon>Cyanophyceae</taxon>
        <taxon>Oscillatoriophycideae</taxon>
        <taxon>Aerosakkonematales</taxon>
        <taxon>Aerosakkonemataceae</taxon>
        <taxon>Floridanema</taxon>
        <taxon>Floridanema aerugineum</taxon>
    </lineage>
</organism>
<keyword evidence="2" id="KW-1185">Reference proteome</keyword>
<protein>
    <submittedName>
        <fullName evidence="1">Uncharacterized protein</fullName>
    </submittedName>
</protein>
<dbReference type="RefSeq" id="WP_413269201.1">
    <property type="nucleotide sequence ID" value="NZ_JBHFNQ010000037.1"/>
</dbReference>
<dbReference type="EMBL" id="JBHFNQ010000037">
    <property type="protein sequence ID" value="MFB2876058.1"/>
    <property type="molecule type" value="Genomic_DNA"/>
</dbReference>
<sequence length="91" mass="10217">MTTNLPLKLHSLPNSLPIEGAVRIELVEGVPILRASSTVQNRIETLLAKQKDSGLTAEEEKELDSYEELDDYFSLINRLVRNLLLTPKKGE</sequence>